<organism evidence="4 5">
    <name type="scientific">Paenibacillus forsythiae</name>
    <dbReference type="NCBI Taxonomy" id="365616"/>
    <lineage>
        <taxon>Bacteria</taxon>
        <taxon>Bacillati</taxon>
        <taxon>Bacillota</taxon>
        <taxon>Bacilli</taxon>
        <taxon>Bacillales</taxon>
        <taxon>Paenibacillaceae</taxon>
        <taxon>Paenibacillus</taxon>
    </lineage>
</organism>
<proteinExistence type="predicted"/>
<reference evidence="4 5" key="1">
    <citation type="submission" date="2023-07" db="EMBL/GenBank/DDBJ databases">
        <title>Genomic Encyclopedia of Type Strains, Phase IV (KMG-IV): sequencing the most valuable type-strain genomes for metagenomic binning, comparative biology and taxonomic classification.</title>
        <authorList>
            <person name="Goeker M."/>
        </authorList>
    </citation>
    <scope>NUCLEOTIDE SEQUENCE [LARGE SCALE GENOMIC DNA]</scope>
    <source>
        <strain evidence="4 5">T98</strain>
    </source>
</reference>
<comment type="caution">
    <text evidence="4">The sequence shown here is derived from an EMBL/GenBank/DDBJ whole genome shotgun (WGS) entry which is preliminary data.</text>
</comment>
<dbReference type="Pfam" id="PF01408">
    <property type="entry name" value="GFO_IDH_MocA"/>
    <property type="match status" value="1"/>
</dbReference>
<dbReference type="SUPFAM" id="SSF55347">
    <property type="entry name" value="Glyceraldehyde-3-phosphate dehydrogenase-like, C-terminal domain"/>
    <property type="match status" value="1"/>
</dbReference>
<feature type="domain" description="Gal80p-like C-terminal" evidence="3">
    <location>
        <begin position="135"/>
        <end position="276"/>
    </location>
</feature>
<accession>A0ABU3HBE5</accession>
<dbReference type="Pfam" id="PF22685">
    <property type="entry name" value="Gal80p_C-like"/>
    <property type="match status" value="1"/>
</dbReference>
<dbReference type="PANTHER" id="PTHR43818">
    <property type="entry name" value="BCDNA.GH03377"/>
    <property type="match status" value="1"/>
</dbReference>
<keyword evidence="1" id="KW-0560">Oxidoreductase</keyword>
<protein>
    <submittedName>
        <fullName evidence="4">Dehydrogenase</fullName>
    </submittedName>
</protein>
<dbReference type="SUPFAM" id="SSF51735">
    <property type="entry name" value="NAD(P)-binding Rossmann-fold domains"/>
    <property type="match status" value="1"/>
</dbReference>
<dbReference type="EMBL" id="JAUSUY010000018">
    <property type="protein sequence ID" value="MDT3428142.1"/>
    <property type="molecule type" value="Genomic_DNA"/>
</dbReference>
<dbReference type="InterPro" id="IPR036291">
    <property type="entry name" value="NAD(P)-bd_dom_sf"/>
</dbReference>
<dbReference type="Gene3D" id="3.30.360.10">
    <property type="entry name" value="Dihydrodipicolinate Reductase, domain 2"/>
    <property type="match status" value="1"/>
</dbReference>
<gene>
    <name evidence="4" type="ORF">J2Z22_003733</name>
</gene>
<name>A0ABU3HBE5_9BACL</name>
<evidence type="ECO:0000259" key="2">
    <source>
        <dbReference type="Pfam" id="PF01408"/>
    </source>
</evidence>
<keyword evidence="5" id="KW-1185">Reference proteome</keyword>
<evidence type="ECO:0000256" key="1">
    <source>
        <dbReference type="ARBA" id="ARBA00023002"/>
    </source>
</evidence>
<dbReference type="InterPro" id="IPR050463">
    <property type="entry name" value="Gfo/Idh/MocA_oxidrdct_glycsds"/>
</dbReference>
<dbReference type="InterPro" id="IPR055080">
    <property type="entry name" value="Gal80p-like_C"/>
</dbReference>
<dbReference type="Gene3D" id="3.40.50.720">
    <property type="entry name" value="NAD(P)-binding Rossmann-like Domain"/>
    <property type="match status" value="1"/>
</dbReference>
<dbReference type="Proteomes" id="UP001248709">
    <property type="component" value="Unassembled WGS sequence"/>
</dbReference>
<feature type="domain" description="Gfo/Idh/MocA-like oxidoreductase N-terminal" evidence="2">
    <location>
        <begin position="7"/>
        <end position="127"/>
    </location>
</feature>
<sequence>MKKNKRRVGIIGANMKGSWGGIAHLPALLTLLEFQAAAVCTTRQDSAKETAKRFGIPYAFTDPYQLALHPDVDLVTIAVKVPEHEKLVQAALSAGKSVFCEFPLGRTSAEAARLLQASEAKGVRHFTGLQSRANPAVRYLKDLIADGYIGEVRAVHCNYALPLFPSRSKQINQSRIYMLDKTNGANHLTITAGHLLDGLTFLFGPFSEVSAVLETQADRIPVMETGEIVQSTSPDHVVITGKWAGGAVMNTHIRNTHIGSLSIEINGTEGDLLLQSNENFMFQIDSFTLKGAQPGKALGELPIPPQYILQPAGLAAGPAFNLAGLYRQIYSDLEENTRLAPDFHTALAVHTLIDAVQRASDTGTRQSTEPLD</sequence>
<dbReference type="RefSeq" id="WP_025702187.1">
    <property type="nucleotide sequence ID" value="NZ_JAUSUY010000018.1"/>
</dbReference>
<evidence type="ECO:0000313" key="4">
    <source>
        <dbReference type="EMBL" id="MDT3428142.1"/>
    </source>
</evidence>
<dbReference type="PANTHER" id="PTHR43818:SF11">
    <property type="entry name" value="BCDNA.GH03377"/>
    <property type="match status" value="1"/>
</dbReference>
<evidence type="ECO:0000313" key="5">
    <source>
        <dbReference type="Proteomes" id="UP001248709"/>
    </source>
</evidence>
<evidence type="ECO:0000259" key="3">
    <source>
        <dbReference type="Pfam" id="PF22685"/>
    </source>
</evidence>
<dbReference type="InterPro" id="IPR000683">
    <property type="entry name" value="Gfo/Idh/MocA-like_OxRdtase_N"/>
</dbReference>